<proteinExistence type="inferred from homology"/>
<evidence type="ECO:0000313" key="10">
    <source>
        <dbReference type="EMBL" id="MFC3762817.1"/>
    </source>
</evidence>
<dbReference type="Pfam" id="PF12704">
    <property type="entry name" value="MacB_PCD"/>
    <property type="match status" value="1"/>
</dbReference>
<sequence>MSQFGFKVGGERKRRLPRPFGWLRARFANASGTKSSRLSMRDLFDEALSGIAARPARLILTTVGTVLGIAALVATMAVGQTAAGQIQGRFDAAAATRIVVKPGEQSGPDGQTQAAGKLPWDAPERVKRLNGVAASGTVSEVNLDGELTRSLPFVDPKSDDKQDVPMLASSGGTFDAVHAKLQGGRFFDEGHDKRGDPVALLGKYAAKQLGITRVDNQPTIFVGDQPFAVIGIIDSVSGRTDLLDSIIVPNGTAQKLYGLETPTSLEVRTAIGAAQLIARQAAIAVDPNKPASLEVDAPPKPGAVRDDVKADVNALFLVLGAVALVVGGLGIANVTLLSVLERVGEIGLRRAIGAARRHIAAQFLVESVLMGLLGGLIGTAAGVLVTVTVSAFRDWTPLLDPRLAIAAPLLGAAIGLLAGTYPAWKASATEPIAALRAGV</sequence>
<dbReference type="Pfam" id="PF02687">
    <property type="entry name" value="FtsX"/>
    <property type="match status" value="1"/>
</dbReference>
<dbReference type="Proteomes" id="UP001595699">
    <property type="component" value="Unassembled WGS sequence"/>
</dbReference>
<comment type="subcellular location">
    <subcellularLocation>
        <location evidence="1">Cell membrane</location>
        <topology evidence="1">Multi-pass membrane protein</topology>
    </subcellularLocation>
</comment>
<comment type="caution">
    <text evidence="10">The sequence shown here is derived from an EMBL/GenBank/DDBJ whole genome shotgun (WGS) entry which is preliminary data.</text>
</comment>
<protein>
    <submittedName>
        <fullName evidence="10">ABC transporter permease</fullName>
    </submittedName>
</protein>
<reference evidence="11" key="1">
    <citation type="journal article" date="2019" name="Int. J. Syst. Evol. Microbiol.">
        <title>The Global Catalogue of Microorganisms (GCM) 10K type strain sequencing project: providing services to taxonomists for standard genome sequencing and annotation.</title>
        <authorList>
            <consortium name="The Broad Institute Genomics Platform"/>
            <consortium name="The Broad Institute Genome Sequencing Center for Infectious Disease"/>
            <person name="Wu L."/>
            <person name="Ma J."/>
        </authorList>
    </citation>
    <scope>NUCLEOTIDE SEQUENCE [LARGE SCALE GENOMIC DNA]</scope>
    <source>
        <strain evidence="11">CGMCC 4.7241</strain>
    </source>
</reference>
<keyword evidence="4 7" id="KW-1133">Transmembrane helix</keyword>
<gene>
    <name evidence="10" type="ORF">ACFOUW_18395</name>
</gene>
<keyword evidence="3 7" id="KW-0812">Transmembrane</keyword>
<feature type="domain" description="ABC3 transporter permease C-terminal" evidence="8">
    <location>
        <begin position="318"/>
        <end position="431"/>
    </location>
</feature>
<keyword evidence="2" id="KW-1003">Cell membrane</keyword>
<dbReference type="PANTHER" id="PTHR30572">
    <property type="entry name" value="MEMBRANE COMPONENT OF TRANSPORTER-RELATED"/>
    <property type="match status" value="1"/>
</dbReference>
<evidence type="ECO:0000256" key="5">
    <source>
        <dbReference type="ARBA" id="ARBA00023136"/>
    </source>
</evidence>
<dbReference type="EMBL" id="JBHRZH010000016">
    <property type="protein sequence ID" value="MFC3762817.1"/>
    <property type="molecule type" value="Genomic_DNA"/>
</dbReference>
<feature type="transmembrane region" description="Helical" evidence="7">
    <location>
        <begin position="361"/>
        <end position="385"/>
    </location>
</feature>
<evidence type="ECO:0000256" key="3">
    <source>
        <dbReference type="ARBA" id="ARBA00022692"/>
    </source>
</evidence>
<comment type="similarity">
    <text evidence="6">Belongs to the ABC-4 integral membrane protein family.</text>
</comment>
<evidence type="ECO:0000256" key="2">
    <source>
        <dbReference type="ARBA" id="ARBA00022475"/>
    </source>
</evidence>
<evidence type="ECO:0000313" key="11">
    <source>
        <dbReference type="Proteomes" id="UP001595699"/>
    </source>
</evidence>
<evidence type="ECO:0000256" key="1">
    <source>
        <dbReference type="ARBA" id="ARBA00004651"/>
    </source>
</evidence>
<feature type="transmembrane region" description="Helical" evidence="7">
    <location>
        <begin position="314"/>
        <end position="340"/>
    </location>
</feature>
<keyword evidence="11" id="KW-1185">Reference proteome</keyword>
<feature type="transmembrane region" description="Helical" evidence="7">
    <location>
        <begin position="405"/>
        <end position="424"/>
    </location>
</feature>
<dbReference type="PANTHER" id="PTHR30572:SF4">
    <property type="entry name" value="ABC TRANSPORTER PERMEASE YTRF"/>
    <property type="match status" value="1"/>
</dbReference>
<evidence type="ECO:0000256" key="4">
    <source>
        <dbReference type="ARBA" id="ARBA00022989"/>
    </source>
</evidence>
<accession>A0ABV7YD04</accession>
<evidence type="ECO:0000256" key="7">
    <source>
        <dbReference type="SAM" id="Phobius"/>
    </source>
</evidence>
<dbReference type="InterPro" id="IPR050250">
    <property type="entry name" value="Macrolide_Exporter_MacB"/>
</dbReference>
<evidence type="ECO:0000256" key="6">
    <source>
        <dbReference type="ARBA" id="ARBA00038076"/>
    </source>
</evidence>
<dbReference type="InterPro" id="IPR003838">
    <property type="entry name" value="ABC3_permease_C"/>
</dbReference>
<evidence type="ECO:0000259" key="8">
    <source>
        <dbReference type="Pfam" id="PF02687"/>
    </source>
</evidence>
<keyword evidence="5 7" id="KW-0472">Membrane</keyword>
<organism evidence="10 11">
    <name type="scientific">Tenggerimyces flavus</name>
    <dbReference type="NCBI Taxonomy" id="1708749"/>
    <lineage>
        <taxon>Bacteria</taxon>
        <taxon>Bacillati</taxon>
        <taxon>Actinomycetota</taxon>
        <taxon>Actinomycetes</taxon>
        <taxon>Propionibacteriales</taxon>
        <taxon>Nocardioidaceae</taxon>
        <taxon>Tenggerimyces</taxon>
    </lineage>
</organism>
<evidence type="ECO:0000259" key="9">
    <source>
        <dbReference type="Pfam" id="PF12704"/>
    </source>
</evidence>
<name>A0ABV7YD04_9ACTN</name>
<dbReference type="InterPro" id="IPR025857">
    <property type="entry name" value="MacB_PCD"/>
</dbReference>
<dbReference type="RefSeq" id="WP_205113633.1">
    <property type="nucleotide sequence ID" value="NZ_JAFBCM010000001.1"/>
</dbReference>
<feature type="domain" description="MacB-like periplasmic core" evidence="9">
    <location>
        <begin position="59"/>
        <end position="274"/>
    </location>
</feature>